<evidence type="ECO:0000313" key="2">
    <source>
        <dbReference type="Proteomes" id="UP000286137"/>
    </source>
</evidence>
<proteinExistence type="predicted"/>
<dbReference type="AlphaFoldDB" id="A0A412BM66"/>
<reference evidence="1 2" key="1">
    <citation type="submission" date="2018-08" db="EMBL/GenBank/DDBJ databases">
        <title>A genome reference for cultivated species of the human gut microbiota.</title>
        <authorList>
            <person name="Zou Y."/>
            <person name="Xue W."/>
            <person name="Luo G."/>
        </authorList>
    </citation>
    <scope>NUCLEOTIDE SEQUENCE [LARGE SCALE GENOMIC DNA]</scope>
    <source>
        <strain evidence="1 2">AF27-4BH</strain>
    </source>
</reference>
<gene>
    <name evidence="1" type="ORF">DWY88_18425</name>
</gene>
<dbReference type="EMBL" id="QRTJ01000089">
    <property type="protein sequence ID" value="RGQ56972.1"/>
    <property type="molecule type" value="Genomic_DNA"/>
</dbReference>
<sequence>MPRPKLPNSLKKEKLNLTVSHEVKEMLDYIRIEKNISISMFLEESVMKEYKKLQKSIKIPGMQMPGQMNLHDINGNTDFKVFKGKNVDIRPHDLKDGTYMLCRTGTREPLQIGTYEQILEKYDEMNR</sequence>
<accession>A0A412BM66</accession>
<name>A0A412BM66_MEDGN</name>
<dbReference type="RefSeq" id="WP_118014593.1">
    <property type="nucleotide sequence ID" value="NZ_QRTJ01000089.1"/>
</dbReference>
<comment type="caution">
    <text evidence="1">The sequence shown here is derived from an EMBL/GenBank/DDBJ whole genome shotgun (WGS) entry which is preliminary data.</text>
</comment>
<organism evidence="1 2">
    <name type="scientific">Mediterraneibacter gnavus</name>
    <name type="common">Ruminococcus gnavus</name>
    <dbReference type="NCBI Taxonomy" id="33038"/>
    <lineage>
        <taxon>Bacteria</taxon>
        <taxon>Bacillati</taxon>
        <taxon>Bacillota</taxon>
        <taxon>Clostridia</taxon>
        <taxon>Lachnospirales</taxon>
        <taxon>Lachnospiraceae</taxon>
        <taxon>Mediterraneibacter</taxon>
    </lineage>
</organism>
<protein>
    <submittedName>
        <fullName evidence="1">Uncharacterized protein</fullName>
    </submittedName>
</protein>
<evidence type="ECO:0000313" key="1">
    <source>
        <dbReference type="EMBL" id="RGQ56972.1"/>
    </source>
</evidence>
<dbReference type="Proteomes" id="UP000286137">
    <property type="component" value="Unassembled WGS sequence"/>
</dbReference>